<comment type="subunit">
    <text evidence="13">Subunit of dynactin, a multiprotein complex part of a tripartite complex with dynein and a adapter, such as BICDL1, BICD2 or HOOK3. The dynactin complex is built around ACTR1A/ACTB filament and consists of an actin-related filament composed of a shoulder domain, a pointed end and a barbed end. Its length is defined by its flexible shoulder domain. The soulder is composed of 2 DCTN1 subunits, 4 DCTN2 and 2 DCTN3. The 4 DCNT2 (via N-terminus) bind the ACTR1A filament and act as molecular rulers to determine the length. The pointed end is important for binding dynein-dynactin cargo adapters. Consists of 4 subunits: ACTR10, DCNT4, DCTN5 and DCTN6. The barbed end is composed of a CAPZA1:CAPZB heterodimers, which binds ACTR1A/ACTB filament and dynactin and stabilizes dynactin. Interacts with ATP7B, but not ATP7A, in a copper-dependent manner. Interacts with ANK2; this interaction is required for localization at costameres. Interacts with N4BP2L1.</text>
</comment>
<dbReference type="AlphaFoldDB" id="A0A9W7XTY0"/>
<evidence type="ECO:0000256" key="2">
    <source>
        <dbReference type="ARBA" id="ARBA00004529"/>
    </source>
</evidence>
<keyword evidence="6" id="KW-0597">Phosphoprotein</keyword>
<evidence type="ECO:0000256" key="7">
    <source>
        <dbReference type="ARBA" id="ARBA00022843"/>
    </source>
</evidence>
<proteinExistence type="inferred from homology"/>
<evidence type="ECO:0000256" key="6">
    <source>
        <dbReference type="ARBA" id="ARBA00022553"/>
    </source>
</evidence>
<name>A0A9W7XTY0_9FUNG</name>
<keyword evidence="9" id="KW-0175">Coiled coil</keyword>
<reference evidence="15" key="1">
    <citation type="submission" date="2022-07" db="EMBL/GenBank/DDBJ databases">
        <title>Phylogenomic reconstructions and comparative analyses of Kickxellomycotina fungi.</title>
        <authorList>
            <person name="Reynolds N.K."/>
            <person name="Stajich J.E."/>
            <person name="Barry K."/>
            <person name="Grigoriev I.V."/>
            <person name="Crous P."/>
            <person name="Smith M.E."/>
        </authorList>
    </citation>
    <scope>NUCLEOTIDE SEQUENCE</scope>
    <source>
        <strain evidence="15">BCRC 34381</strain>
    </source>
</reference>
<evidence type="ECO:0000256" key="9">
    <source>
        <dbReference type="ARBA" id="ARBA00023054"/>
    </source>
</evidence>
<accession>A0A9W7XTY0</accession>
<feature type="non-terminal residue" evidence="15">
    <location>
        <position position="1"/>
    </location>
</feature>
<dbReference type="PANTHER" id="PTHR13034:SF2">
    <property type="entry name" value="DYNACTIN SUBUNIT 4"/>
    <property type="match status" value="1"/>
</dbReference>
<dbReference type="GO" id="GO:0005869">
    <property type="term" value="C:dynactin complex"/>
    <property type="evidence" value="ECO:0007669"/>
    <property type="project" value="InterPro"/>
</dbReference>
<dbReference type="OrthoDB" id="283815at2759"/>
<feature type="region of interest" description="Disordered" evidence="14">
    <location>
        <begin position="326"/>
        <end position="345"/>
    </location>
</feature>
<dbReference type="EMBL" id="JANBOI010002942">
    <property type="protein sequence ID" value="KAJ1719301.1"/>
    <property type="molecule type" value="Genomic_DNA"/>
</dbReference>
<evidence type="ECO:0000256" key="4">
    <source>
        <dbReference type="ARBA" id="ARBA00022490"/>
    </source>
</evidence>
<evidence type="ECO:0000256" key="12">
    <source>
        <dbReference type="ARBA" id="ARBA00034864"/>
    </source>
</evidence>
<evidence type="ECO:0000256" key="10">
    <source>
        <dbReference type="ARBA" id="ARBA00023212"/>
    </source>
</evidence>
<protein>
    <recommendedName>
        <fullName evidence="12">Dynactin subunit 4</fullName>
    </recommendedName>
</protein>
<dbReference type="Pfam" id="PF05502">
    <property type="entry name" value="Dynactin_p62"/>
    <property type="match status" value="2"/>
</dbReference>
<feature type="region of interest" description="Disordered" evidence="14">
    <location>
        <begin position="384"/>
        <end position="403"/>
    </location>
</feature>
<keyword evidence="4" id="KW-0963">Cytoplasm</keyword>
<keyword evidence="5" id="KW-1017">Isopeptide bond</keyword>
<dbReference type="PANTHER" id="PTHR13034">
    <property type="entry name" value="DYNACTIN P62 SUBUNIT"/>
    <property type="match status" value="1"/>
</dbReference>
<evidence type="ECO:0000256" key="1">
    <source>
        <dbReference type="ARBA" id="ARBA00004300"/>
    </source>
</evidence>
<evidence type="ECO:0000256" key="8">
    <source>
        <dbReference type="ARBA" id="ARBA00022990"/>
    </source>
</evidence>
<evidence type="ECO:0000256" key="11">
    <source>
        <dbReference type="ARBA" id="ARBA00034776"/>
    </source>
</evidence>
<evidence type="ECO:0000256" key="14">
    <source>
        <dbReference type="SAM" id="MobiDB-lite"/>
    </source>
</evidence>
<keyword evidence="7" id="KW-0832">Ubl conjugation</keyword>
<comment type="similarity">
    <text evidence="11">Belongs to the dynactin subunit 4 family.</text>
</comment>
<gene>
    <name evidence="15" type="ORF">LPJ61_006334</name>
</gene>
<sequence length="423" mass="45284">ALYYCDDCSEVRCPRCVVEEPAGYHCPNCLFDVPTASVRSERNCCARNCFQCPVCTQMLSVIEEESSRDSGGRSCYVLSCAVCFWDSREIGWEFEKATGISAQIERIRAGEAKEYAGLLDYWRAVQRTASATPGSQRLGAGLSGTGSGSFGQRLVAAALPGGSTVACVDALPAYRAANHADAGRAQSSVASPARDANGGEPQQIRLHMKLSRRCRVCHHILIKPESKAQATRFKIQLMAVNFMPAITVPVGLAGPGGRWTELTTAQLAGPFGAGSPVPLVVRFANPLYTEMDVTVAAGEDESVHVNVLAPRFTLAPFAELWEYDEDEDADADGAENSGSDKHGVVHRHGNRVAIQLEITPRAPAASLVVPLYITCTHLDDMADMDAEDNGGNGGSSSKNSGSRLSRRLVTSSFWVHISLGSAQ</sequence>
<comment type="subcellular location">
    <subcellularLocation>
        <location evidence="1">Cytoplasm</location>
        <location evidence="1">Cytoskeleton</location>
        <location evidence="1">Microtubule organizing center</location>
        <location evidence="1">Centrosome</location>
    </subcellularLocation>
    <subcellularLocation>
        <location evidence="2">Cytoplasm</location>
        <location evidence="2">Cytoskeleton</location>
        <location evidence="2">Stress fiber</location>
    </subcellularLocation>
    <subcellularLocation>
        <location evidence="3">Cytoplasm</location>
        <location evidence="3">Myofibril</location>
    </subcellularLocation>
</comment>
<organism evidence="15 16">
    <name type="scientific">Coemansia biformis</name>
    <dbReference type="NCBI Taxonomy" id="1286918"/>
    <lineage>
        <taxon>Eukaryota</taxon>
        <taxon>Fungi</taxon>
        <taxon>Fungi incertae sedis</taxon>
        <taxon>Zoopagomycota</taxon>
        <taxon>Kickxellomycotina</taxon>
        <taxon>Kickxellomycetes</taxon>
        <taxon>Kickxellales</taxon>
        <taxon>Kickxellaceae</taxon>
        <taxon>Coemansia</taxon>
    </lineage>
</organism>
<evidence type="ECO:0000313" key="16">
    <source>
        <dbReference type="Proteomes" id="UP001143981"/>
    </source>
</evidence>
<dbReference type="InterPro" id="IPR008603">
    <property type="entry name" value="DCTN4"/>
</dbReference>
<dbReference type="GO" id="GO:0001725">
    <property type="term" value="C:stress fiber"/>
    <property type="evidence" value="ECO:0007669"/>
    <property type="project" value="UniProtKB-SubCell"/>
</dbReference>
<evidence type="ECO:0000256" key="13">
    <source>
        <dbReference type="ARBA" id="ARBA00093507"/>
    </source>
</evidence>
<dbReference type="Proteomes" id="UP001143981">
    <property type="component" value="Unassembled WGS sequence"/>
</dbReference>
<evidence type="ECO:0000256" key="3">
    <source>
        <dbReference type="ARBA" id="ARBA00004657"/>
    </source>
</evidence>
<keyword evidence="10" id="KW-0206">Cytoskeleton</keyword>
<keyword evidence="16" id="KW-1185">Reference proteome</keyword>
<keyword evidence="8" id="KW-0007">Acetylation</keyword>
<evidence type="ECO:0000313" key="15">
    <source>
        <dbReference type="EMBL" id="KAJ1719301.1"/>
    </source>
</evidence>
<comment type="caution">
    <text evidence="15">The sequence shown here is derived from an EMBL/GenBank/DDBJ whole genome shotgun (WGS) entry which is preliminary data.</text>
</comment>
<evidence type="ECO:0000256" key="5">
    <source>
        <dbReference type="ARBA" id="ARBA00022499"/>
    </source>
</evidence>